<accession>A0AAI8MYP8</accession>
<sequence>MGKFGLLIGNGFTVDFARANKLNSSNPLTCFDSEKINYNDFIEHLPTVKSELIDNFQAANHYGAIKDYRIKYENDTGAECQLRRFLATIYSKFQLSINSISLNEWKWFNWFKKNKFDLSFAISFNYDLLLERVLNESNVKYYRIGTIENKKRVPIFKPHGSIDFDVNPQKISGSNIWTTPISLNDCGRLHIVKQDEWMEPRIQADLIPPSSISNHLHLDWVREGFAVTEKKAKEVSHFIIIGCSYCEVDRLEIDTILKMLKKGTKVIICDPSPSDRLINKLKELKLDFEEINSGSGLPWEGIVPSA</sequence>
<dbReference type="AlphaFoldDB" id="A0AAI8MYP8"/>
<dbReference type="Proteomes" id="UP000234366">
    <property type="component" value="Chromosome"/>
</dbReference>
<gene>
    <name evidence="1" type="ORF">CWD84_12275</name>
</gene>
<name>A0AAI8MYP8_9BACI</name>
<protein>
    <recommendedName>
        <fullName evidence="3">SIR2-like domain-containing protein</fullName>
    </recommendedName>
</protein>
<keyword evidence="2" id="KW-1185">Reference proteome</keyword>
<reference evidence="1 2" key="1">
    <citation type="submission" date="2017-11" db="EMBL/GenBank/DDBJ databases">
        <title>Genome sequence and genome mining of multiple bioactive secondary metabolites from a deep sea-derived Bacillus siamensis SCSIO 05746.</title>
        <authorList>
            <person name="Pan H.-Q."/>
            <person name="Ju J.-H."/>
        </authorList>
    </citation>
    <scope>NUCLEOTIDE SEQUENCE [LARGE SCALE GENOMIC DNA]</scope>
    <source>
        <strain evidence="1 2">SCSIO 05746</strain>
    </source>
</reference>
<evidence type="ECO:0008006" key="3">
    <source>
        <dbReference type="Google" id="ProtNLM"/>
    </source>
</evidence>
<dbReference type="KEGG" id="bsia:CWD84_12275"/>
<proteinExistence type="predicted"/>
<dbReference type="EMBL" id="CP025001">
    <property type="protein sequence ID" value="AUJ77530.1"/>
    <property type="molecule type" value="Genomic_DNA"/>
</dbReference>
<evidence type="ECO:0000313" key="2">
    <source>
        <dbReference type="Proteomes" id="UP000234366"/>
    </source>
</evidence>
<dbReference type="RefSeq" id="WP_060962716.1">
    <property type="nucleotide sequence ID" value="NZ_CP025001.1"/>
</dbReference>
<evidence type="ECO:0000313" key="1">
    <source>
        <dbReference type="EMBL" id="AUJ77530.1"/>
    </source>
</evidence>
<organism evidence="1 2">
    <name type="scientific">Bacillus siamensis</name>
    <dbReference type="NCBI Taxonomy" id="659243"/>
    <lineage>
        <taxon>Bacteria</taxon>
        <taxon>Bacillati</taxon>
        <taxon>Bacillota</taxon>
        <taxon>Bacilli</taxon>
        <taxon>Bacillales</taxon>
        <taxon>Bacillaceae</taxon>
        <taxon>Bacillus</taxon>
        <taxon>Bacillus amyloliquefaciens group</taxon>
    </lineage>
</organism>